<dbReference type="GO" id="GO:0003676">
    <property type="term" value="F:nucleic acid binding"/>
    <property type="evidence" value="ECO:0007669"/>
    <property type="project" value="InterPro"/>
</dbReference>
<dbReference type="PROSITE" id="PS50158">
    <property type="entry name" value="ZF_CCHC"/>
    <property type="match status" value="1"/>
</dbReference>
<gene>
    <name evidence="3" type="ORF">X975_10933</name>
</gene>
<evidence type="ECO:0000256" key="1">
    <source>
        <dbReference type="PROSITE-ProRule" id="PRU00047"/>
    </source>
</evidence>
<dbReference type="Proteomes" id="UP000054359">
    <property type="component" value="Unassembled WGS sequence"/>
</dbReference>
<feature type="domain" description="CCHC-type" evidence="2">
    <location>
        <begin position="57"/>
        <end position="72"/>
    </location>
</feature>
<dbReference type="InterPro" id="IPR036875">
    <property type="entry name" value="Znf_CCHC_sf"/>
</dbReference>
<dbReference type="AlphaFoldDB" id="A0A087THI1"/>
<dbReference type="Pfam" id="PF00098">
    <property type="entry name" value="zf-CCHC"/>
    <property type="match status" value="1"/>
</dbReference>
<dbReference type="EMBL" id="KK115251">
    <property type="protein sequence ID" value="KFM64570.1"/>
    <property type="molecule type" value="Genomic_DNA"/>
</dbReference>
<proteinExistence type="predicted"/>
<keyword evidence="1" id="KW-0479">Metal-binding</keyword>
<keyword evidence="1" id="KW-0862">Zinc</keyword>
<keyword evidence="4" id="KW-1185">Reference proteome</keyword>
<dbReference type="STRING" id="407821.A0A087THI1"/>
<organism evidence="3 4">
    <name type="scientific">Stegodyphus mimosarum</name>
    <name type="common">African social velvet spider</name>
    <dbReference type="NCBI Taxonomy" id="407821"/>
    <lineage>
        <taxon>Eukaryota</taxon>
        <taxon>Metazoa</taxon>
        <taxon>Ecdysozoa</taxon>
        <taxon>Arthropoda</taxon>
        <taxon>Chelicerata</taxon>
        <taxon>Arachnida</taxon>
        <taxon>Araneae</taxon>
        <taxon>Araneomorphae</taxon>
        <taxon>Entelegynae</taxon>
        <taxon>Eresoidea</taxon>
        <taxon>Eresidae</taxon>
        <taxon>Stegodyphus</taxon>
    </lineage>
</organism>
<accession>A0A087THI1</accession>
<keyword evidence="1" id="KW-0863">Zinc-finger</keyword>
<dbReference type="SUPFAM" id="SSF57756">
    <property type="entry name" value="Retrovirus zinc finger-like domains"/>
    <property type="match status" value="1"/>
</dbReference>
<dbReference type="SMART" id="SM00343">
    <property type="entry name" value="ZnF_C2HC"/>
    <property type="match status" value="1"/>
</dbReference>
<name>A0A087THI1_STEMI</name>
<feature type="non-terminal residue" evidence="3">
    <location>
        <position position="168"/>
    </location>
</feature>
<evidence type="ECO:0000313" key="4">
    <source>
        <dbReference type="Proteomes" id="UP000054359"/>
    </source>
</evidence>
<sequence length="168" mass="18807">MSSGTVNENFVRLNIKKKKFSRGHHSINIKKLKWKKWKQMKKDTGSSANFSQAHGDCFKCGQSGHWARQCPSNKPLVENMFKEEDFDLPLPTLEEAAALAKGIKPDTFGSKTVKIFETSILQTPSVSDESNLVTDEIMKAFPRNIESSDPLNCESVDIGGKTVKPLYD</sequence>
<dbReference type="OrthoDB" id="18781at2759"/>
<protein>
    <recommendedName>
        <fullName evidence="2">CCHC-type domain-containing protein</fullName>
    </recommendedName>
</protein>
<dbReference type="GO" id="GO:0008270">
    <property type="term" value="F:zinc ion binding"/>
    <property type="evidence" value="ECO:0007669"/>
    <property type="project" value="UniProtKB-KW"/>
</dbReference>
<dbReference type="Gene3D" id="4.10.60.10">
    <property type="entry name" value="Zinc finger, CCHC-type"/>
    <property type="match status" value="1"/>
</dbReference>
<evidence type="ECO:0000313" key="3">
    <source>
        <dbReference type="EMBL" id="KFM64570.1"/>
    </source>
</evidence>
<dbReference type="InterPro" id="IPR001878">
    <property type="entry name" value="Znf_CCHC"/>
</dbReference>
<reference evidence="3 4" key="1">
    <citation type="submission" date="2013-11" db="EMBL/GenBank/DDBJ databases">
        <title>Genome sequencing of Stegodyphus mimosarum.</title>
        <authorList>
            <person name="Bechsgaard J."/>
        </authorList>
    </citation>
    <scope>NUCLEOTIDE SEQUENCE [LARGE SCALE GENOMIC DNA]</scope>
</reference>
<evidence type="ECO:0000259" key="2">
    <source>
        <dbReference type="PROSITE" id="PS50158"/>
    </source>
</evidence>